<evidence type="ECO:0000256" key="5">
    <source>
        <dbReference type="ARBA" id="ARBA00022692"/>
    </source>
</evidence>
<keyword evidence="5 8" id="KW-0812">Transmembrane</keyword>
<sequence>MPSFYLGVACFLLATMLVGLVRVFRGPEQEDRVVAVQLFGTTGVAILLLLAAAFDVPAIRNAALVFALLAVLAVVAFVRGDIDNGDVEKDDRRTARGD</sequence>
<protein>
    <submittedName>
        <fullName evidence="9">Multicomponent Na+:H+ antiporter subunit F</fullName>
    </submittedName>
</protein>
<name>A0A1G6EP21_9BACT</name>
<evidence type="ECO:0000256" key="8">
    <source>
        <dbReference type="SAM" id="Phobius"/>
    </source>
</evidence>
<evidence type="ECO:0000256" key="4">
    <source>
        <dbReference type="ARBA" id="ARBA00022475"/>
    </source>
</evidence>
<accession>A0A1G6EP21</accession>
<dbReference type="EMBL" id="FMXO01000020">
    <property type="protein sequence ID" value="SDB59249.1"/>
    <property type="molecule type" value="Genomic_DNA"/>
</dbReference>
<evidence type="ECO:0000256" key="3">
    <source>
        <dbReference type="ARBA" id="ARBA00022448"/>
    </source>
</evidence>
<evidence type="ECO:0000256" key="7">
    <source>
        <dbReference type="ARBA" id="ARBA00023136"/>
    </source>
</evidence>
<evidence type="ECO:0000256" key="1">
    <source>
        <dbReference type="ARBA" id="ARBA00004651"/>
    </source>
</evidence>
<evidence type="ECO:0000313" key="9">
    <source>
        <dbReference type="EMBL" id="SDB59249.1"/>
    </source>
</evidence>
<keyword evidence="3" id="KW-0813">Transport</keyword>
<dbReference type="GO" id="GO:0005886">
    <property type="term" value="C:plasma membrane"/>
    <property type="evidence" value="ECO:0007669"/>
    <property type="project" value="UniProtKB-SubCell"/>
</dbReference>
<keyword evidence="7 8" id="KW-0472">Membrane</keyword>
<dbReference type="PANTHER" id="PTHR34702:SF1">
    <property type="entry name" value="NA(+)_H(+) ANTIPORTER SUBUNIT F"/>
    <property type="match status" value="1"/>
</dbReference>
<keyword evidence="4" id="KW-1003">Cell membrane</keyword>
<evidence type="ECO:0000256" key="2">
    <source>
        <dbReference type="ARBA" id="ARBA00009212"/>
    </source>
</evidence>
<feature type="transmembrane region" description="Helical" evidence="8">
    <location>
        <begin position="6"/>
        <end position="24"/>
    </location>
</feature>
<keyword evidence="6 8" id="KW-1133">Transmembrane helix</keyword>
<dbReference type="Pfam" id="PF04066">
    <property type="entry name" value="MrpF_PhaF"/>
    <property type="match status" value="1"/>
</dbReference>
<dbReference type="GO" id="GO:0015385">
    <property type="term" value="F:sodium:proton antiporter activity"/>
    <property type="evidence" value="ECO:0007669"/>
    <property type="project" value="TreeGrafter"/>
</dbReference>
<reference evidence="9 10" key="1">
    <citation type="submission" date="2016-10" db="EMBL/GenBank/DDBJ databases">
        <authorList>
            <person name="de Groot N.N."/>
        </authorList>
    </citation>
    <scope>NUCLEOTIDE SEQUENCE [LARGE SCALE GENOMIC DNA]</scope>
    <source>
        <strain evidence="9 10">ASO4-2</strain>
    </source>
</reference>
<organism evidence="9 10">
    <name type="scientific">Desulfonatronum thiosulfatophilum</name>
    <dbReference type="NCBI Taxonomy" id="617002"/>
    <lineage>
        <taxon>Bacteria</taxon>
        <taxon>Pseudomonadati</taxon>
        <taxon>Thermodesulfobacteriota</taxon>
        <taxon>Desulfovibrionia</taxon>
        <taxon>Desulfovibrionales</taxon>
        <taxon>Desulfonatronaceae</taxon>
        <taxon>Desulfonatronum</taxon>
    </lineage>
</organism>
<dbReference type="PANTHER" id="PTHR34702">
    <property type="entry name" value="NA(+)/H(+) ANTIPORTER SUBUNIT F1"/>
    <property type="match status" value="1"/>
</dbReference>
<feature type="transmembrane region" description="Helical" evidence="8">
    <location>
        <begin position="58"/>
        <end position="78"/>
    </location>
</feature>
<feature type="transmembrane region" description="Helical" evidence="8">
    <location>
        <begin position="33"/>
        <end position="52"/>
    </location>
</feature>
<dbReference type="STRING" id="617002.SAMN05660653_03021"/>
<dbReference type="InterPro" id="IPR007208">
    <property type="entry name" value="MrpF/PhaF-like"/>
</dbReference>
<comment type="subcellular location">
    <subcellularLocation>
        <location evidence="1">Cell membrane</location>
        <topology evidence="1">Multi-pass membrane protein</topology>
    </subcellularLocation>
</comment>
<gene>
    <name evidence="9" type="ORF">SAMN05660653_03021</name>
</gene>
<dbReference type="Proteomes" id="UP000198771">
    <property type="component" value="Unassembled WGS sequence"/>
</dbReference>
<evidence type="ECO:0000256" key="6">
    <source>
        <dbReference type="ARBA" id="ARBA00022989"/>
    </source>
</evidence>
<keyword evidence="10" id="KW-1185">Reference proteome</keyword>
<proteinExistence type="inferred from homology"/>
<dbReference type="AlphaFoldDB" id="A0A1G6EP21"/>
<evidence type="ECO:0000313" key="10">
    <source>
        <dbReference type="Proteomes" id="UP000198771"/>
    </source>
</evidence>
<dbReference type="RefSeq" id="WP_092123559.1">
    <property type="nucleotide sequence ID" value="NZ_FMXO01000020.1"/>
</dbReference>
<dbReference type="OrthoDB" id="5472304at2"/>
<comment type="similarity">
    <text evidence="2">Belongs to the CPA3 antiporters (TC 2.A.63) subunit F family.</text>
</comment>